<keyword evidence="9" id="KW-0067">ATP-binding</keyword>
<evidence type="ECO:0000256" key="8">
    <source>
        <dbReference type="ARBA" id="ARBA00022806"/>
    </source>
</evidence>
<keyword evidence="8" id="KW-0347">Helicase</keyword>
<keyword evidence="7" id="KW-0378">Hydrolase</keyword>
<evidence type="ECO:0000256" key="11">
    <source>
        <dbReference type="ARBA" id="ARBA00022884"/>
    </source>
</evidence>
<evidence type="ECO:0000313" key="17">
    <source>
        <dbReference type="EMBL" id="KAF7197126.1"/>
    </source>
</evidence>
<comment type="function">
    <text evidence="14">Dicer-like endonuclease involved in cleaving double-stranded RNA in the RNA interference (RNAi) pathway. Produces 21 to 25 bp dsRNAs (siRNAs) which target the selective destruction of homologous RNAs leading to sequence-specific suppression of gene expression, called post-transcriptional gene silencing (PTGS). Part of a broad host defense response against viral infection and transposons.</text>
</comment>
<evidence type="ECO:0000259" key="16">
    <source>
        <dbReference type="PROSITE" id="PS50142"/>
    </source>
</evidence>
<evidence type="ECO:0000313" key="18">
    <source>
        <dbReference type="Proteomes" id="UP000660729"/>
    </source>
</evidence>
<accession>A0A8H6RU00</accession>
<feature type="domain" description="RNase III" evidence="16">
    <location>
        <begin position="185"/>
        <end position="338"/>
    </location>
</feature>
<dbReference type="GO" id="GO:0003723">
    <property type="term" value="F:RNA binding"/>
    <property type="evidence" value="ECO:0007669"/>
    <property type="project" value="UniProtKB-KW"/>
</dbReference>
<evidence type="ECO:0000256" key="15">
    <source>
        <dbReference type="SAM" id="MobiDB-lite"/>
    </source>
</evidence>
<dbReference type="GO" id="GO:0030422">
    <property type="term" value="P:siRNA processing"/>
    <property type="evidence" value="ECO:0007669"/>
    <property type="project" value="TreeGrafter"/>
</dbReference>
<dbReference type="PROSITE" id="PS50142">
    <property type="entry name" value="RNASE_3_2"/>
    <property type="match status" value="2"/>
</dbReference>
<evidence type="ECO:0000256" key="3">
    <source>
        <dbReference type="ARBA" id="ARBA00022721"/>
    </source>
</evidence>
<keyword evidence="5" id="KW-0677">Repeat</keyword>
<proteinExistence type="predicted"/>
<sequence>MDMWLPFTAATEIQAFKLHWNEETEYTARFNRYNETPHYLDAERLDLLRRCTALVLRSVHSARMPSKDNDFPVLFQPQNIQDMGKWLLGSGGQDATVAVDSSTESAGLVHVKSQPGRLFFLRSASGAGNEDSVLLTPFPKRKDFLHPLLATNNTSKAYTSVESVPISECAVDRMPARYALFAAFVPSILHRLDVSLTAALLQTGALEEIDVKNATLVLSALCSPSAGEPDDYNRLEYLGDQILKHCAELQVMAQHLKRPEAFLTLQRDKIVRNSTLAQAALQATLDEFIVTKPFTGAKWRPPLLSEMSGLDIGKREISTKTLADVGESLVGAAYLDGGLVKGLKCIEILLPNEVWHPLPHCFDILLSNLSPAVSHGLGLLERTIGYDFQHKQLLMEAITHVSCPYNKTGLSYERLEFLGDSVLDLVITPKLFAHKRLLRHWELHQAHEALVNKYLLGYCCMDYAIEQDENDIVAEPNGSYKAMPKLRKVHLYDFLRADAQTTQMRRLAVSKFDQMAPAIAKKLQGQPDYPWSDLVTLAPPKFFSDMIESVLGALYIDSRGNLSVCEKFVERLGIMQYMRRILDDHVDCLHPKERIGILADQDSVRYSSKRLGADDGTKSWMCTIQVGGSDIVAIDGCASKEEGEVKAADQACKVLKGRDAQLVRTRKRKLEDTRPEDLAGEQVVNAG</sequence>
<dbReference type="AlphaFoldDB" id="A0A8H6RU00"/>
<gene>
    <name evidence="17" type="ORF">HII31_01551</name>
</gene>
<evidence type="ECO:0000256" key="10">
    <source>
        <dbReference type="ARBA" id="ARBA00022842"/>
    </source>
</evidence>
<dbReference type="SMART" id="SM00535">
    <property type="entry name" value="RIBOc"/>
    <property type="match status" value="2"/>
</dbReference>
<dbReference type="FunFam" id="1.10.1520.10:FF:000032">
    <property type="entry name" value="Dicer-like protein 2"/>
    <property type="match status" value="1"/>
</dbReference>
<dbReference type="EMBL" id="JABCIY010000019">
    <property type="protein sequence ID" value="KAF7197126.1"/>
    <property type="molecule type" value="Genomic_DNA"/>
</dbReference>
<dbReference type="GO" id="GO:0004525">
    <property type="term" value="F:ribonuclease III activity"/>
    <property type="evidence" value="ECO:0007669"/>
    <property type="project" value="InterPro"/>
</dbReference>
<dbReference type="GO" id="GO:0046872">
    <property type="term" value="F:metal ion binding"/>
    <property type="evidence" value="ECO:0007669"/>
    <property type="project" value="UniProtKB-KW"/>
</dbReference>
<keyword evidence="4" id="KW-0479">Metal-binding</keyword>
<keyword evidence="10" id="KW-0460">Magnesium</keyword>
<evidence type="ECO:0000256" key="1">
    <source>
        <dbReference type="ARBA" id="ARBA00001936"/>
    </source>
</evidence>
<feature type="domain" description="RNase III" evidence="16">
    <location>
        <begin position="377"/>
        <end position="559"/>
    </location>
</feature>
<keyword evidence="13" id="KW-0464">Manganese</keyword>
<dbReference type="PROSITE" id="PS00517">
    <property type="entry name" value="RNASE_3_1"/>
    <property type="match status" value="1"/>
</dbReference>
<dbReference type="OrthoDB" id="416741at2759"/>
<evidence type="ECO:0000256" key="4">
    <source>
        <dbReference type="ARBA" id="ARBA00022723"/>
    </source>
</evidence>
<dbReference type="InterPro" id="IPR000999">
    <property type="entry name" value="RNase_III_dom"/>
</dbReference>
<keyword evidence="3" id="KW-0930">Antiviral protein</keyword>
<evidence type="ECO:0000256" key="6">
    <source>
        <dbReference type="ARBA" id="ARBA00022741"/>
    </source>
</evidence>
<comment type="caution">
    <text evidence="17">The sequence shown here is derived from an EMBL/GenBank/DDBJ whole genome shotgun (WGS) entry which is preliminary data.</text>
</comment>
<dbReference type="InterPro" id="IPR036389">
    <property type="entry name" value="RNase_III_sf"/>
</dbReference>
<dbReference type="GO" id="GO:0050688">
    <property type="term" value="P:regulation of defense response to virus"/>
    <property type="evidence" value="ECO:0007669"/>
    <property type="project" value="UniProtKB-KW"/>
</dbReference>
<keyword evidence="6" id="KW-0547">Nucleotide-binding</keyword>
<dbReference type="SUPFAM" id="SSF69065">
    <property type="entry name" value="RNase III domain-like"/>
    <property type="match status" value="2"/>
</dbReference>
<dbReference type="GO" id="GO:0004386">
    <property type="term" value="F:helicase activity"/>
    <property type="evidence" value="ECO:0007669"/>
    <property type="project" value="UniProtKB-KW"/>
</dbReference>
<feature type="region of interest" description="Disordered" evidence="15">
    <location>
        <begin position="666"/>
        <end position="687"/>
    </location>
</feature>
<evidence type="ECO:0000256" key="7">
    <source>
        <dbReference type="ARBA" id="ARBA00022801"/>
    </source>
</evidence>
<keyword evidence="11" id="KW-0694">RNA-binding</keyword>
<evidence type="ECO:0000256" key="14">
    <source>
        <dbReference type="ARBA" id="ARBA00025403"/>
    </source>
</evidence>
<dbReference type="GO" id="GO:0005737">
    <property type="term" value="C:cytoplasm"/>
    <property type="evidence" value="ECO:0007669"/>
    <property type="project" value="TreeGrafter"/>
</dbReference>
<dbReference type="Gene3D" id="1.10.1520.10">
    <property type="entry name" value="Ribonuclease III domain"/>
    <property type="match status" value="2"/>
</dbReference>
<dbReference type="PANTHER" id="PTHR14950:SF37">
    <property type="entry name" value="ENDORIBONUCLEASE DICER"/>
    <property type="match status" value="1"/>
</dbReference>
<dbReference type="CDD" id="cd00593">
    <property type="entry name" value="RIBOc"/>
    <property type="match status" value="2"/>
</dbReference>
<evidence type="ECO:0000256" key="5">
    <source>
        <dbReference type="ARBA" id="ARBA00022737"/>
    </source>
</evidence>
<dbReference type="GO" id="GO:0005524">
    <property type="term" value="F:ATP binding"/>
    <property type="evidence" value="ECO:0007669"/>
    <property type="project" value="UniProtKB-KW"/>
</dbReference>
<keyword evidence="18" id="KW-1185">Reference proteome</keyword>
<organism evidence="17 18">
    <name type="scientific">Pseudocercospora fuligena</name>
    <dbReference type="NCBI Taxonomy" id="685502"/>
    <lineage>
        <taxon>Eukaryota</taxon>
        <taxon>Fungi</taxon>
        <taxon>Dikarya</taxon>
        <taxon>Ascomycota</taxon>
        <taxon>Pezizomycotina</taxon>
        <taxon>Dothideomycetes</taxon>
        <taxon>Dothideomycetidae</taxon>
        <taxon>Mycosphaerellales</taxon>
        <taxon>Mycosphaerellaceae</taxon>
        <taxon>Pseudocercospora</taxon>
    </lineage>
</organism>
<dbReference type="Proteomes" id="UP000660729">
    <property type="component" value="Unassembled WGS sequence"/>
</dbReference>
<reference evidence="17" key="1">
    <citation type="submission" date="2020-04" db="EMBL/GenBank/DDBJ databases">
        <title>Draft genome resource of the tomato pathogen Pseudocercospora fuligena.</title>
        <authorList>
            <person name="Zaccaron A."/>
        </authorList>
    </citation>
    <scope>NUCLEOTIDE SEQUENCE</scope>
    <source>
        <strain evidence="17">PF001</strain>
    </source>
</reference>
<evidence type="ECO:0000256" key="9">
    <source>
        <dbReference type="ARBA" id="ARBA00022840"/>
    </source>
</evidence>
<evidence type="ECO:0000256" key="13">
    <source>
        <dbReference type="ARBA" id="ARBA00023211"/>
    </source>
</evidence>
<dbReference type="GO" id="GO:0005634">
    <property type="term" value="C:nucleus"/>
    <property type="evidence" value="ECO:0007669"/>
    <property type="project" value="TreeGrafter"/>
</dbReference>
<keyword evidence="12" id="KW-0051">Antiviral defense</keyword>
<evidence type="ECO:0000256" key="12">
    <source>
        <dbReference type="ARBA" id="ARBA00023118"/>
    </source>
</evidence>
<name>A0A8H6RU00_9PEZI</name>
<comment type="cofactor">
    <cofactor evidence="1">
        <name>Mn(2+)</name>
        <dbReference type="ChEBI" id="CHEBI:29035"/>
    </cofactor>
</comment>
<comment type="cofactor">
    <cofactor evidence="2">
        <name>Mg(2+)</name>
        <dbReference type="ChEBI" id="CHEBI:18420"/>
    </cofactor>
</comment>
<dbReference type="Pfam" id="PF00636">
    <property type="entry name" value="Ribonuclease_3"/>
    <property type="match status" value="2"/>
</dbReference>
<dbReference type="PANTHER" id="PTHR14950">
    <property type="entry name" value="DICER-RELATED"/>
    <property type="match status" value="1"/>
</dbReference>
<protein>
    <submittedName>
        <fullName evidence="17">Dicer-like protein 2</fullName>
    </submittedName>
</protein>
<dbReference type="GO" id="GO:0051607">
    <property type="term" value="P:defense response to virus"/>
    <property type="evidence" value="ECO:0007669"/>
    <property type="project" value="UniProtKB-KW"/>
</dbReference>
<evidence type="ECO:0000256" key="2">
    <source>
        <dbReference type="ARBA" id="ARBA00001946"/>
    </source>
</evidence>